<keyword evidence="1" id="KW-0732">Signal</keyword>
<name>A0A8T0DAJ3_9TREM</name>
<evidence type="ECO:0008006" key="4">
    <source>
        <dbReference type="Google" id="ProtNLM"/>
    </source>
</evidence>
<dbReference type="EMBL" id="JTDF01007712">
    <property type="protein sequence ID" value="KAF8564875.1"/>
    <property type="molecule type" value="Genomic_DNA"/>
</dbReference>
<comment type="caution">
    <text evidence="2">The sequence shown here is derived from an EMBL/GenBank/DDBJ whole genome shotgun (WGS) entry which is preliminary data.</text>
</comment>
<dbReference type="AlphaFoldDB" id="A0A8T0DAJ3"/>
<accession>A0A8T0DAJ3</accession>
<dbReference type="OrthoDB" id="69496at2759"/>
<evidence type="ECO:0000256" key="1">
    <source>
        <dbReference type="SAM" id="SignalP"/>
    </source>
</evidence>
<evidence type="ECO:0000313" key="3">
    <source>
        <dbReference type="Proteomes" id="UP000699462"/>
    </source>
</evidence>
<organism evidence="2 3">
    <name type="scientific">Paragonimus westermani</name>
    <dbReference type="NCBI Taxonomy" id="34504"/>
    <lineage>
        <taxon>Eukaryota</taxon>
        <taxon>Metazoa</taxon>
        <taxon>Spiralia</taxon>
        <taxon>Lophotrochozoa</taxon>
        <taxon>Platyhelminthes</taxon>
        <taxon>Trematoda</taxon>
        <taxon>Digenea</taxon>
        <taxon>Plagiorchiida</taxon>
        <taxon>Troglotremata</taxon>
        <taxon>Troglotrematidae</taxon>
        <taxon>Paragonimus</taxon>
    </lineage>
</organism>
<sequence length="83" mass="9420">MKVGVLSFWWFLVCVTAAPNLDERGGDMKELSDGCVKFVEESVDDLIVRLATDLEPEALCTVSGPTFLHYLITSLLQFRKHWM</sequence>
<feature type="chain" id="PRO_5035824344" description="Saposin B-type domain-containing protein" evidence="1">
    <location>
        <begin position="18"/>
        <end position="83"/>
    </location>
</feature>
<proteinExistence type="predicted"/>
<gene>
    <name evidence="2" type="ORF">P879_06615</name>
</gene>
<protein>
    <recommendedName>
        <fullName evidence="4">Saposin B-type domain-containing protein</fullName>
    </recommendedName>
</protein>
<reference evidence="2 3" key="1">
    <citation type="submission" date="2019-07" db="EMBL/GenBank/DDBJ databases">
        <title>Annotation for the trematode Paragonimus westermani.</title>
        <authorList>
            <person name="Choi Y.-J."/>
        </authorList>
    </citation>
    <scope>NUCLEOTIDE SEQUENCE [LARGE SCALE GENOMIC DNA]</scope>
    <source>
        <strain evidence="2">180907_Pwestermani</strain>
    </source>
</reference>
<evidence type="ECO:0000313" key="2">
    <source>
        <dbReference type="EMBL" id="KAF8564875.1"/>
    </source>
</evidence>
<dbReference type="Proteomes" id="UP000699462">
    <property type="component" value="Unassembled WGS sequence"/>
</dbReference>
<keyword evidence="3" id="KW-1185">Reference proteome</keyword>
<feature type="signal peptide" evidence="1">
    <location>
        <begin position="1"/>
        <end position="17"/>
    </location>
</feature>